<dbReference type="OrthoDB" id="10451483at2759"/>
<organism evidence="1 2">
    <name type="scientific">Tropilaelaps mercedesae</name>
    <dbReference type="NCBI Taxonomy" id="418985"/>
    <lineage>
        <taxon>Eukaryota</taxon>
        <taxon>Metazoa</taxon>
        <taxon>Ecdysozoa</taxon>
        <taxon>Arthropoda</taxon>
        <taxon>Chelicerata</taxon>
        <taxon>Arachnida</taxon>
        <taxon>Acari</taxon>
        <taxon>Parasitiformes</taxon>
        <taxon>Mesostigmata</taxon>
        <taxon>Gamasina</taxon>
        <taxon>Dermanyssoidea</taxon>
        <taxon>Laelapidae</taxon>
        <taxon>Tropilaelaps</taxon>
    </lineage>
</organism>
<keyword evidence="2" id="KW-1185">Reference proteome</keyword>
<evidence type="ECO:0000313" key="2">
    <source>
        <dbReference type="Proteomes" id="UP000192247"/>
    </source>
</evidence>
<proteinExistence type="predicted"/>
<reference evidence="1 2" key="1">
    <citation type="journal article" date="2017" name="Gigascience">
        <title>Draft genome of the honey bee ectoparasitic mite, Tropilaelaps mercedesae, is shaped by the parasitic life history.</title>
        <authorList>
            <person name="Dong X."/>
            <person name="Armstrong S.D."/>
            <person name="Xia D."/>
            <person name="Makepeace B.L."/>
            <person name="Darby A.C."/>
            <person name="Kadowaki T."/>
        </authorList>
    </citation>
    <scope>NUCLEOTIDE SEQUENCE [LARGE SCALE GENOMIC DNA]</scope>
    <source>
        <strain evidence="1">Wuxi-XJTLU</strain>
    </source>
</reference>
<protein>
    <submittedName>
        <fullName evidence="1">Uncharacterized protein</fullName>
    </submittedName>
</protein>
<sequence>MDEASKLLEVQLEKCVWLVKEERLRLGAEELSSRHRDGLRRLVNEMRANCREYALLQGVGRADKRRSALRYSRLFQRAVDEYVASTRLTAPTIEYLDSLERLQESLIEVLKFQQRRKFTVQSAREVPCPCFHEDRKKKTALALVEEVRIGVAV</sequence>
<gene>
    <name evidence="1" type="ORF">BIW11_08919</name>
</gene>
<dbReference type="InParanoid" id="A0A1V9XMC0"/>
<name>A0A1V9XMC0_9ACAR</name>
<dbReference type="Proteomes" id="UP000192247">
    <property type="component" value="Unassembled WGS sequence"/>
</dbReference>
<accession>A0A1V9XMC0</accession>
<dbReference type="EMBL" id="MNPL01007608">
    <property type="protein sequence ID" value="OQR74659.1"/>
    <property type="molecule type" value="Genomic_DNA"/>
</dbReference>
<evidence type="ECO:0000313" key="1">
    <source>
        <dbReference type="EMBL" id="OQR74659.1"/>
    </source>
</evidence>
<comment type="caution">
    <text evidence="1">The sequence shown here is derived from an EMBL/GenBank/DDBJ whole genome shotgun (WGS) entry which is preliminary data.</text>
</comment>
<dbReference type="AlphaFoldDB" id="A0A1V9XMC0"/>